<reference evidence="4" key="1">
    <citation type="journal article" date="2019" name="Int. J. Syst. Evol. Microbiol.">
        <title>The Global Catalogue of Microorganisms (GCM) 10K type strain sequencing project: providing services to taxonomists for standard genome sequencing and annotation.</title>
        <authorList>
            <consortium name="The Broad Institute Genomics Platform"/>
            <consortium name="The Broad Institute Genome Sequencing Center for Infectious Disease"/>
            <person name="Wu L."/>
            <person name="Ma J."/>
        </authorList>
    </citation>
    <scope>NUCLEOTIDE SEQUENCE [LARGE SCALE GENOMIC DNA]</scope>
    <source>
        <strain evidence="4">CGMCC 4.7289</strain>
    </source>
</reference>
<dbReference type="SUPFAM" id="SSF56219">
    <property type="entry name" value="DNase I-like"/>
    <property type="match status" value="1"/>
</dbReference>
<evidence type="ECO:0000259" key="2">
    <source>
        <dbReference type="Pfam" id="PF03372"/>
    </source>
</evidence>
<gene>
    <name evidence="3" type="ORF">ACFOZ4_27185</name>
</gene>
<evidence type="ECO:0000313" key="4">
    <source>
        <dbReference type="Proteomes" id="UP001595816"/>
    </source>
</evidence>
<dbReference type="EMBL" id="JBHSAY010000015">
    <property type="protein sequence ID" value="MFC4134311.1"/>
    <property type="molecule type" value="Genomic_DNA"/>
</dbReference>
<evidence type="ECO:0000256" key="1">
    <source>
        <dbReference type="SAM" id="Phobius"/>
    </source>
</evidence>
<feature type="domain" description="Endonuclease/exonuclease/phosphatase" evidence="2">
    <location>
        <begin position="9"/>
        <end position="213"/>
    </location>
</feature>
<keyword evidence="1" id="KW-1133">Transmembrane helix</keyword>
<sequence>MAVDLRVVAYNIHSSRDDRDALAAVVRGLEPDVLIMQEGPRRFRWRTKAAALASSFGLVMVAGGQPALGNVILTSLRVRRRDSWEIRFPLKPGRHMRGAAFARCEVGGVSFTLAGSHLSTDDEERPSQAALLRDAVATIDGPVILGADLNDVPGSPSWDLAHQDLVDVGVEGGDTFSCAAPNRRIDTVAVSPSIGVKSYRVERGALTLRASDHFPLVADLVL</sequence>
<comment type="caution">
    <text evidence="3">The sequence shown here is derived from an EMBL/GenBank/DDBJ whole genome shotgun (WGS) entry which is preliminary data.</text>
</comment>
<organism evidence="3 4">
    <name type="scientific">Hamadaea flava</name>
    <dbReference type="NCBI Taxonomy" id="1742688"/>
    <lineage>
        <taxon>Bacteria</taxon>
        <taxon>Bacillati</taxon>
        <taxon>Actinomycetota</taxon>
        <taxon>Actinomycetes</taxon>
        <taxon>Micromonosporales</taxon>
        <taxon>Micromonosporaceae</taxon>
        <taxon>Hamadaea</taxon>
    </lineage>
</organism>
<dbReference type="GO" id="GO:0004519">
    <property type="term" value="F:endonuclease activity"/>
    <property type="evidence" value="ECO:0007669"/>
    <property type="project" value="UniProtKB-KW"/>
</dbReference>
<keyword evidence="1" id="KW-0472">Membrane</keyword>
<protein>
    <submittedName>
        <fullName evidence="3">Endonuclease/exonuclease/phosphatase family protein</fullName>
    </submittedName>
</protein>
<keyword evidence="3" id="KW-0540">Nuclease</keyword>
<evidence type="ECO:0000313" key="3">
    <source>
        <dbReference type="EMBL" id="MFC4134311.1"/>
    </source>
</evidence>
<accession>A0ABV8LTJ1</accession>
<proteinExistence type="predicted"/>
<dbReference type="Pfam" id="PF03372">
    <property type="entry name" value="Exo_endo_phos"/>
    <property type="match status" value="1"/>
</dbReference>
<dbReference type="Gene3D" id="3.60.10.10">
    <property type="entry name" value="Endonuclease/exonuclease/phosphatase"/>
    <property type="match status" value="1"/>
</dbReference>
<keyword evidence="3" id="KW-0255">Endonuclease</keyword>
<feature type="transmembrane region" description="Helical" evidence="1">
    <location>
        <begin position="49"/>
        <end position="73"/>
    </location>
</feature>
<keyword evidence="4" id="KW-1185">Reference proteome</keyword>
<dbReference type="InterPro" id="IPR005135">
    <property type="entry name" value="Endo/exonuclease/phosphatase"/>
</dbReference>
<name>A0ABV8LTJ1_9ACTN</name>
<dbReference type="RefSeq" id="WP_253761522.1">
    <property type="nucleotide sequence ID" value="NZ_JAMZDZ010000001.1"/>
</dbReference>
<keyword evidence="1" id="KW-0812">Transmembrane</keyword>
<dbReference type="InterPro" id="IPR036691">
    <property type="entry name" value="Endo/exonu/phosph_ase_sf"/>
</dbReference>
<dbReference type="Proteomes" id="UP001595816">
    <property type="component" value="Unassembled WGS sequence"/>
</dbReference>
<keyword evidence="3" id="KW-0378">Hydrolase</keyword>